<dbReference type="Proteomes" id="UP000799757">
    <property type="component" value="Unassembled WGS sequence"/>
</dbReference>
<accession>A0A6A6X4C0</accession>
<protein>
    <submittedName>
        <fullName evidence="2">Uncharacterized protein</fullName>
    </submittedName>
</protein>
<reference evidence="2" key="1">
    <citation type="journal article" date="2020" name="Stud. Mycol.">
        <title>101 Dothideomycetes genomes: a test case for predicting lifestyles and emergence of pathogens.</title>
        <authorList>
            <person name="Haridas S."/>
            <person name="Albert R."/>
            <person name="Binder M."/>
            <person name="Bloem J."/>
            <person name="Labutti K."/>
            <person name="Salamov A."/>
            <person name="Andreopoulos B."/>
            <person name="Baker S."/>
            <person name="Barry K."/>
            <person name="Bills G."/>
            <person name="Bluhm B."/>
            <person name="Cannon C."/>
            <person name="Castanera R."/>
            <person name="Culley D."/>
            <person name="Daum C."/>
            <person name="Ezra D."/>
            <person name="Gonzalez J."/>
            <person name="Henrissat B."/>
            <person name="Kuo A."/>
            <person name="Liang C."/>
            <person name="Lipzen A."/>
            <person name="Lutzoni F."/>
            <person name="Magnuson J."/>
            <person name="Mondo S."/>
            <person name="Nolan M."/>
            <person name="Ohm R."/>
            <person name="Pangilinan J."/>
            <person name="Park H.-J."/>
            <person name="Ramirez L."/>
            <person name="Alfaro M."/>
            <person name="Sun H."/>
            <person name="Tritt A."/>
            <person name="Yoshinaga Y."/>
            <person name="Zwiers L.-H."/>
            <person name="Turgeon B."/>
            <person name="Goodwin S."/>
            <person name="Spatafora J."/>
            <person name="Crous P."/>
            <person name="Grigoriev I."/>
        </authorList>
    </citation>
    <scope>NUCLEOTIDE SEQUENCE</scope>
    <source>
        <strain evidence="2">CBS 109.77</strain>
    </source>
</reference>
<evidence type="ECO:0000313" key="2">
    <source>
        <dbReference type="EMBL" id="KAF2791159.1"/>
    </source>
</evidence>
<dbReference type="AlphaFoldDB" id="A0A6A6X4C0"/>
<evidence type="ECO:0000313" key="3">
    <source>
        <dbReference type="Proteomes" id="UP000799757"/>
    </source>
</evidence>
<gene>
    <name evidence="2" type="ORF">K505DRAFT_69366</name>
</gene>
<organism evidence="2 3">
    <name type="scientific">Melanomma pulvis-pyrius CBS 109.77</name>
    <dbReference type="NCBI Taxonomy" id="1314802"/>
    <lineage>
        <taxon>Eukaryota</taxon>
        <taxon>Fungi</taxon>
        <taxon>Dikarya</taxon>
        <taxon>Ascomycota</taxon>
        <taxon>Pezizomycotina</taxon>
        <taxon>Dothideomycetes</taxon>
        <taxon>Pleosporomycetidae</taxon>
        <taxon>Pleosporales</taxon>
        <taxon>Melanommataceae</taxon>
        <taxon>Melanomma</taxon>
    </lineage>
</organism>
<sequence length="257" mass="28449">MDGWGPQTQRKHTQREEQGATPSRTGRCRTAYIRALQQQPAMYFCFSLLTLPDSQQLFGPPWTDSGGGVLVFGNNLRTRASQVRPSCISYVPPSCCGSSPLLLGMDMQHRGTEIVVPESTERAVLCVCVRVCYWRCSAFAPLHSLMPSSRRQQGSRMMCEPIERASRPGAGPDCVYRSVTASHLRMRTCIQLRTDTPQEPRLLNADMLRLRYIHTLRMSVSVSLNAQPSRTTSKSGAGSIIDSAVPHTRLSVLPPAV</sequence>
<feature type="region of interest" description="Disordered" evidence="1">
    <location>
        <begin position="1"/>
        <end position="25"/>
    </location>
</feature>
<name>A0A6A6X4C0_9PLEO</name>
<dbReference type="EMBL" id="MU002034">
    <property type="protein sequence ID" value="KAF2791159.1"/>
    <property type="molecule type" value="Genomic_DNA"/>
</dbReference>
<proteinExistence type="predicted"/>
<keyword evidence="3" id="KW-1185">Reference proteome</keyword>
<evidence type="ECO:0000256" key="1">
    <source>
        <dbReference type="SAM" id="MobiDB-lite"/>
    </source>
</evidence>